<accession>A0AAV7MCM3</accession>
<feature type="compositionally biased region" description="Basic and acidic residues" evidence="1">
    <location>
        <begin position="34"/>
        <end position="70"/>
    </location>
</feature>
<evidence type="ECO:0000256" key="1">
    <source>
        <dbReference type="SAM" id="MobiDB-lite"/>
    </source>
</evidence>
<feature type="compositionally biased region" description="Polar residues" evidence="1">
    <location>
        <begin position="1"/>
        <end position="12"/>
    </location>
</feature>
<evidence type="ECO:0000313" key="2">
    <source>
        <dbReference type="EMBL" id="KAJ1101081.1"/>
    </source>
</evidence>
<keyword evidence="3" id="KW-1185">Reference proteome</keyword>
<dbReference type="AlphaFoldDB" id="A0AAV7MCM3"/>
<dbReference type="Proteomes" id="UP001066276">
    <property type="component" value="Chromosome 10"/>
</dbReference>
<proteinExistence type="predicted"/>
<protein>
    <submittedName>
        <fullName evidence="2">Uncharacterized protein</fullName>
    </submittedName>
</protein>
<evidence type="ECO:0000313" key="3">
    <source>
        <dbReference type="Proteomes" id="UP001066276"/>
    </source>
</evidence>
<reference evidence="2" key="1">
    <citation type="journal article" date="2022" name="bioRxiv">
        <title>Sequencing and chromosome-scale assembly of the giantPleurodeles waltlgenome.</title>
        <authorList>
            <person name="Brown T."/>
            <person name="Elewa A."/>
            <person name="Iarovenko S."/>
            <person name="Subramanian E."/>
            <person name="Araus A.J."/>
            <person name="Petzold A."/>
            <person name="Susuki M."/>
            <person name="Suzuki K.-i.T."/>
            <person name="Hayashi T."/>
            <person name="Toyoda A."/>
            <person name="Oliveira C."/>
            <person name="Osipova E."/>
            <person name="Leigh N.D."/>
            <person name="Simon A."/>
            <person name="Yun M.H."/>
        </authorList>
    </citation>
    <scope>NUCLEOTIDE SEQUENCE</scope>
    <source>
        <strain evidence="2">20211129_DDA</strain>
        <tissue evidence="2">Liver</tissue>
    </source>
</reference>
<gene>
    <name evidence="2" type="ORF">NDU88_006155</name>
</gene>
<dbReference type="EMBL" id="JANPWB010000014">
    <property type="protein sequence ID" value="KAJ1101081.1"/>
    <property type="molecule type" value="Genomic_DNA"/>
</dbReference>
<organism evidence="2 3">
    <name type="scientific">Pleurodeles waltl</name>
    <name type="common">Iberian ribbed newt</name>
    <dbReference type="NCBI Taxonomy" id="8319"/>
    <lineage>
        <taxon>Eukaryota</taxon>
        <taxon>Metazoa</taxon>
        <taxon>Chordata</taxon>
        <taxon>Craniata</taxon>
        <taxon>Vertebrata</taxon>
        <taxon>Euteleostomi</taxon>
        <taxon>Amphibia</taxon>
        <taxon>Batrachia</taxon>
        <taxon>Caudata</taxon>
        <taxon>Salamandroidea</taxon>
        <taxon>Salamandridae</taxon>
        <taxon>Pleurodelinae</taxon>
        <taxon>Pleurodeles</taxon>
    </lineage>
</organism>
<name>A0AAV7MCM3_PLEWA</name>
<sequence length="80" mass="9218">MRVSQPRTSQPSYMPRGTLESTCDGSEECFQDSGSEKVPRWWKEKDGDRMINREEDARSETPEAERHDQEDTAPAALEEE</sequence>
<comment type="caution">
    <text evidence="2">The sequence shown here is derived from an EMBL/GenBank/DDBJ whole genome shotgun (WGS) entry which is preliminary data.</text>
</comment>
<feature type="region of interest" description="Disordered" evidence="1">
    <location>
        <begin position="1"/>
        <end position="80"/>
    </location>
</feature>